<organism evidence="2 3">
    <name type="scientific">Isoptericola jiangsuensis</name>
    <dbReference type="NCBI Taxonomy" id="548579"/>
    <lineage>
        <taxon>Bacteria</taxon>
        <taxon>Bacillati</taxon>
        <taxon>Actinomycetota</taxon>
        <taxon>Actinomycetes</taxon>
        <taxon>Micrococcales</taxon>
        <taxon>Promicromonosporaceae</taxon>
        <taxon>Isoptericola</taxon>
    </lineage>
</organism>
<dbReference type="RefSeq" id="WP_098462339.1">
    <property type="nucleotide sequence ID" value="NZ_PDJJ01000001.1"/>
</dbReference>
<dbReference type="OrthoDB" id="2955631at2"/>
<dbReference type="AlphaFoldDB" id="A0A2A9ET60"/>
<evidence type="ECO:0000313" key="2">
    <source>
        <dbReference type="EMBL" id="PFG41721.1"/>
    </source>
</evidence>
<protein>
    <submittedName>
        <fullName evidence="2">Putative membrane protein</fullName>
    </submittedName>
</protein>
<sequence length="430" mass="44826">MVTRWVTRARESFWFLPAVLGVLALVAAKGVVALDRALQDAGLTDLPLMDTLSADGGRAVLTAIAGSVLTVAATSFSITISVMATTSSAYGPRLVRNFMADRANQAVLAVFTATFLYALVVLGDVHSEGTGAFVPTVAVHVAIVLAVVNVAVLVFFIHHIAQSVQVTTLQHRVRDELVAAVEVVFPADRGPDQVDADPAGGGTVVTARRSGYVQHVDGGALVRRAAEAGGRVDLLVGPGSHLVAGEPLARVRGDVDELTDAVHDHVTTGPSRTPYQDVAFAVQDLTEMAVRALSPGTNDPYTAASALDALGEGLVTVVERAPAPWGRTDDDGVLRLVVPWPTAQDLVTSVVTAVRTYALGAPVTLDAALRLLGRLERSANRPSVREALHGQVLALRDAVADGSGVVDAPDVLDRLEALADALAPAERPSS</sequence>
<name>A0A2A9ET60_9MICO</name>
<keyword evidence="1" id="KW-1133">Transmembrane helix</keyword>
<dbReference type="InterPro" id="IPR018723">
    <property type="entry name" value="DUF2254_membrane"/>
</dbReference>
<feature type="transmembrane region" description="Helical" evidence="1">
    <location>
        <begin position="137"/>
        <end position="157"/>
    </location>
</feature>
<evidence type="ECO:0000256" key="1">
    <source>
        <dbReference type="SAM" id="Phobius"/>
    </source>
</evidence>
<dbReference type="Pfam" id="PF10011">
    <property type="entry name" value="DUF2254"/>
    <property type="match status" value="1"/>
</dbReference>
<keyword evidence="1" id="KW-0812">Transmembrane</keyword>
<keyword evidence="3" id="KW-1185">Reference proteome</keyword>
<accession>A0A2A9ET60</accession>
<reference evidence="2 3" key="1">
    <citation type="submission" date="2017-10" db="EMBL/GenBank/DDBJ databases">
        <title>Sequencing the genomes of 1000 actinobacteria strains.</title>
        <authorList>
            <person name="Klenk H.-P."/>
        </authorList>
    </citation>
    <scope>NUCLEOTIDE SEQUENCE [LARGE SCALE GENOMIC DNA]</scope>
    <source>
        <strain evidence="2 3">DSM 21863</strain>
    </source>
</reference>
<feature type="transmembrane region" description="Helical" evidence="1">
    <location>
        <begin position="106"/>
        <end position="125"/>
    </location>
</feature>
<proteinExistence type="predicted"/>
<keyword evidence="1" id="KW-0472">Membrane</keyword>
<dbReference type="EMBL" id="PDJJ01000001">
    <property type="protein sequence ID" value="PFG41721.1"/>
    <property type="molecule type" value="Genomic_DNA"/>
</dbReference>
<feature type="transmembrane region" description="Helical" evidence="1">
    <location>
        <begin position="57"/>
        <end position="85"/>
    </location>
</feature>
<evidence type="ECO:0000313" key="3">
    <source>
        <dbReference type="Proteomes" id="UP000224130"/>
    </source>
</evidence>
<dbReference type="Proteomes" id="UP000224130">
    <property type="component" value="Unassembled WGS sequence"/>
</dbReference>
<gene>
    <name evidence="2" type="ORF">ATJ88_0363</name>
</gene>
<comment type="caution">
    <text evidence="2">The sequence shown here is derived from an EMBL/GenBank/DDBJ whole genome shotgun (WGS) entry which is preliminary data.</text>
</comment>